<dbReference type="EMBL" id="VFLP01000050">
    <property type="protein sequence ID" value="TRX90917.1"/>
    <property type="molecule type" value="Genomic_DNA"/>
</dbReference>
<name>A0A553HSJ9_9PEZI</name>
<gene>
    <name evidence="2" type="ORF">FHL15_008122</name>
</gene>
<accession>A0A553HSJ9</accession>
<evidence type="ECO:0000313" key="3">
    <source>
        <dbReference type="Proteomes" id="UP000319160"/>
    </source>
</evidence>
<keyword evidence="3" id="KW-1185">Reference proteome</keyword>
<dbReference type="Proteomes" id="UP000319160">
    <property type="component" value="Unassembled WGS sequence"/>
</dbReference>
<sequence length="77" mass="8459">MTDHQHAFPPNPGHSLAEYSVSARQRKIGDVLDDTRARQAFMPDLGESDTGGVRLRSTAQTPRRSVHGFGSARVLED</sequence>
<evidence type="ECO:0000313" key="2">
    <source>
        <dbReference type="EMBL" id="TRX90917.1"/>
    </source>
</evidence>
<evidence type="ECO:0000256" key="1">
    <source>
        <dbReference type="SAM" id="MobiDB-lite"/>
    </source>
</evidence>
<reference evidence="3" key="1">
    <citation type="submission" date="2019-06" db="EMBL/GenBank/DDBJ databases">
        <title>Draft genome sequence of the griseofulvin-producing fungus Xylaria cubensis strain G536.</title>
        <authorList>
            <person name="Mead M.E."/>
            <person name="Raja H.A."/>
            <person name="Steenwyk J.L."/>
            <person name="Knowles S.L."/>
            <person name="Oberlies N.H."/>
            <person name="Rokas A."/>
        </authorList>
    </citation>
    <scope>NUCLEOTIDE SEQUENCE [LARGE SCALE GENOMIC DNA]</scope>
    <source>
        <strain evidence="3">G536</strain>
    </source>
</reference>
<dbReference type="AlphaFoldDB" id="A0A553HSJ9"/>
<protein>
    <submittedName>
        <fullName evidence="2">Uncharacterized protein</fullName>
    </submittedName>
</protein>
<comment type="caution">
    <text evidence="2">The sequence shown here is derived from an EMBL/GenBank/DDBJ whole genome shotgun (WGS) entry which is preliminary data.</text>
</comment>
<organism evidence="2 3">
    <name type="scientific">Xylaria flabelliformis</name>
    <dbReference type="NCBI Taxonomy" id="2512241"/>
    <lineage>
        <taxon>Eukaryota</taxon>
        <taxon>Fungi</taxon>
        <taxon>Dikarya</taxon>
        <taxon>Ascomycota</taxon>
        <taxon>Pezizomycotina</taxon>
        <taxon>Sordariomycetes</taxon>
        <taxon>Xylariomycetidae</taxon>
        <taxon>Xylariales</taxon>
        <taxon>Xylariaceae</taxon>
        <taxon>Xylaria</taxon>
    </lineage>
</organism>
<feature type="region of interest" description="Disordered" evidence="1">
    <location>
        <begin position="41"/>
        <end position="77"/>
    </location>
</feature>
<proteinExistence type="predicted"/>